<dbReference type="PROSITE" id="PS00109">
    <property type="entry name" value="PROTEIN_KINASE_TYR"/>
    <property type="match status" value="1"/>
</dbReference>
<organism evidence="3 4">
    <name type="scientific">Jaapia argillacea MUCL 33604</name>
    <dbReference type="NCBI Taxonomy" id="933084"/>
    <lineage>
        <taxon>Eukaryota</taxon>
        <taxon>Fungi</taxon>
        <taxon>Dikarya</taxon>
        <taxon>Basidiomycota</taxon>
        <taxon>Agaricomycotina</taxon>
        <taxon>Agaricomycetes</taxon>
        <taxon>Agaricomycetidae</taxon>
        <taxon>Jaapiales</taxon>
        <taxon>Jaapiaceae</taxon>
        <taxon>Jaapia</taxon>
    </lineage>
</organism>
<dbReference type="GO" id="GO:0004672">
    <property type="term" value="F:protein kinase activity"/>
    <property type="evidence" value="ECO:0007669"/>
    <property type="project" value="InterPro"/>
</dbReference>
<evidence type="ECO:0000313" key="4">
    <source>
        <dbReference type="Proteomes" id="UP000027265"/>
    </source>
</evidence>
<dbReference type="InterPro" id="IPR008266">
    <property type="entry name" value="Tyr_kinase_AS"/>
</dbReference>
<protein>
    <recommendedName>
        <fullName evidence="2">Fungal-type protein kinase domain-containing protein</fullName>
    </recommendedName>
</protein>
<evidence type="ECO:0000256" key="1">
    <source>
        <dbReference type="SAM" id="MobiDB-lite"/>
    </source>
</evidence>
<sequence length="751" mass="85833">MCPEFLRFTPDEFLREFVPLPTDSEGNTISPPTFDGAFDKMDTDRDKNLVYSSFAACLDARNICPGYSIAAAESDYALDDDGRKKVATCLFNTADAANMAGNKPLWSNQAMHIESSTSRHAPIEDPFYEDEDATLYYASDVESRRNTLRHIISYAAALTNRQHRTFFFTLLVLGTDARIIRWGRAGAAVTEPFNYREDSSLAVFLWRFSRLSMEQQGYDPTATRFDAEDPLIQRALAVVLPEHHLYIRNSFREAVSSQWPVYKLVVEHELPPGHEAYLEETSEGELITGGDSPRKELKGYISGKVEHREYIVGKPKFKTNGVTGRGTRGYVALDVKTEKFVWLKDVWRLDSLHREGDMVQELNDVKVRFGPPPPEDSNPMKEYIHYRLVVAEVGLDLSEFSNGRELVRVIRDCLIAHRDAYEQLSVLHRDVSAGNILIVPGPGHLPGSPAIRRGMLNDWELCKKLNQSSNSTDEDAELGQDNRVGTWAFMSGLLVLDVSRRQDLQDDLESFFHVLLHHAVVYLDNNCRDVPAFVANFFDSCIITSKGQRGGQSKHYAIRIEGRIVDYCLRPILFLNRSPMNALIERLMRPFHHYYLAEEARIRATYASLPRRNDSNPVEWLQHDDDWESDNEEDSSDDDDSDSDTHEYVNMAQDLSVSEKKAKALSSHQYMIRVFRKFLNVQWYEDKVSHNPIKATLTPATSNAVKRKRELEEAELEDEEIRPKRLKPATKDDQPKSSNQHNMSQTKSDRH</sequence>
<dbReference type="Proteomes" id="UP000027265">
    <property type="component" value="Unassembled WGS sequence"/>
</dbReference>
<accession>A0A067PY73</accession>
<dbReference type="InterPro" id="IPR040976">
    <property type="entry name" value="Pkinase_fungal"/>
</dbReference>
<proteinExistence type="predicted"/>
<evidence type="ECO:0000313" key="3">
    <source>
        <dbReference type="EMBL" id="KDQ59768.1"/>
    </source>
</evidence>
<dbReference type="OrthoDB" id="5592585at2759"/>
<feature type="compositionally biased region" description="Polar residues" evidence="1">
    <location>
        <begin position="736"/>
        <end position="751"/>
    </location>
</feature>
<name>A0A067PY73_9AGAM</name>
<evidence type="ECO:0000259" key="2">
    <source>
        <dbReference type="Pfam" id="PF17667"/>
    </source>
</evidence>
<feature type="region of interest" description="Disordered" evidence="1">
    <location>
        <begin position="703"/>
        <end position="751"/>
    </location>
</feature>
<dbReference type="InParanoid" id="A0A067PY73"/>
<dbReference type="EMBL" id="KL197715">
    <property type="protein sequence ID" value="KDQ59768.1"/>
    <property type="molecule type" value="Genomic_DNA"/>
</dbReference>
<dbReference type="HOGENOM" id="CLU_006410_3_2_1"/>
<feature type="region of interest" description="Disordered" evidence="1">
    <location>
        <begin position="617"/>
        <end position="645"/>
    </location>
</feature>
<dbReference type="Pfam" id="PF17667">
    <property type="entry name" value="Pkinase_fungal"/>
    <property type="match status" value="1"/>
</dbReference>
<feature type="domain" description="Fungal-type protein kinase" evidence="2">
    <location>
        <begin position="376"/>
        <end position="517"/>
    </location>
</feature>
<dbReference type="Gene3D" id="1.10.510.10">
    <property type="entry name" value="Transferase(Phosphotransferase) domain 1"/>
    <property type="match status" value="1"/>
</dbReference>
<dbReference type="AlphaFoldDB" id="A0A067PY73"/>
<dbReference type="SUPFAM" id="SSF56112">
    <property type="entry name" value="Protein kinase-like (PK-like)"/>
    <property type="match status" value="1"/>
</dbReference>
<gene>
    <name evidence="3" type="ORF">JAAARDRAFT_46404</name>
</gene>
<dbReference type="InterPro" id="IPR011009">
    <property type="entry name" value="Kinase-like_dom_sf"/>
</dbReference>
<reference evidence="4" key="1">
    <citation type="journal article" date="2014" name="Proc. Natl. Acad. Sci. U.S.A.">
        <title>Extensive sampling of basidiomycete genomes demonstrates inadequacy of the white-rot/brown-rot paradigm for wood decay fungi.</title>
        <authorList>
            <person name="Riley R."/>
            <person name="Salamov A.A."/>
            <person name="Brown D.W."/>
            <person name="Nagy L.G."/>
            <person name="Floudas D."/>
            <person name="Held B.W."/>
            <person name="Levasseur A."/>
            <person name="Lombard V."/>
            <person name="Morin E."/>
            <person name="Otillar R."/>
            <person name="Lindquist E.A."/>
            <person name="Sun H."/>
            <person name="LaButti K.M."/>
            <person name="Schmutz J."/>
            <person name="Jabbour D."/>
            <person name="Luo H."/>
            <person name="Baker S.E."/>
            <person name="Pisabarro A.G."/>
            <person name="Walton J.D."/>
            <person name="Blanchette R.A."/>
            <person name="Henrissat B."/>
            <person name="Martin F."/>
            <person name="Cullen D."/>
            <person name="Hibbett D.S."/>
            <person name="Grigoriev I.V."/>
        </authorList>
    </citation>
    <scope>NUCLEOTIDE SEQUENCE [LARGE SCALE GENOMIC DNA]</scope>
    <source>
        <strain evidence="4">MUCL 33604</strain>
    </source>
</reference>
<feature type="compositionally biased region" description="Acidic residues" evidence="1">
    <location>
        <begin position="625"/>
        <end position="642"/>
    </location>
</feature>
<keyword evidence="4" id="KW-1185">Reference proteome</keyword>
<dbReference type="PANTHER" id="PTHR38248">
    <property type="entry name" value="FUNK1 6"/>
    <property type="match status" value="1"/>
</dbReference>
<dbReference type="PANTHER" id="PTHR38248:SF2">
    <property type="entry name" value="FUNK1 11"/>
    <property type="match status" value="1"/>
</dbReference>